<organism evidence="4">
    <name type="scientific">marine metagenome</name>
    <dbReference type="NCBI Taxonomy" id="408172"/>
    <lineage>
        <taxon>unclassified sequences</taxon>
        <taxon>metagenomes</taxon>
        <taxon>ecological metagenomes</taxon>
    </lineage>
</organism>
<dbReference type="PANTHER" id="PTHR28004:SF2">
    <property type="entry name" value="D-SERINE DEHYDRATASE"/>
    <property type="match status" value="1"/>
</dbReference>
<dbReference type="SUPFAM" id="SSF51419">
    <property type="entry name" value="PLP-binding barrel"/>
    <property type="match status" value="1"/>
</dbReference>
<evidence type="ECO:0000259" key="3">
    <source>
        <dbReference type="SMART" id="SM01119"/>
    </source>
</evidence>
<dbReference type="InterPro" id="IPR026956">
    <property type="entry name" value="D-ser_dehydrat-like_dom"/>
</dbReference>
<evidence type="ECO:0000313" key="4">
    <source>
        <dbReference type="EMBL" id="SVA64273.1"/>
    </source>
</evidence>
<dbReference type="Gene3D" id="3.20.20.10">
    <property type="entry name" value="Alanine racemase"/>
    <property type="match status" value="1"/>
</dbReference>
<feature type="domain" description="D-serine dehydratase-like" evidence="3">
    <location>
        <begin position="262"/>
        <end position="352"/>
    </location>
</feature>
<dbReference type="SMART" id="SM01119">
    <property type="entry name" value="D-ser_dehydrat"/>
    <property type="match status" value="1"/>
</dbReference>
<dbReference type="InterPro" id="IPR042208">
    <property type="entry name" value="D-ser_dehydrat-like_sf"/>
</dbReference>
<evidence type="ECO:0000256" key="2">
    <source>
        <dbReference type="ARBA" id="ARBA00023239"/>
    </source>
</evidence>
<name>A0A381XJ00_9ZZZZ</name>
<dbReference type="Pfam" id="PF14031">
    <property type="entry name" value="D-ser_dehydrat"/>
    <property type="match status" value="1"/>
</dbReference>
<dbReference type="GO" id="GO:0008721">
    <property type="term" value="F:D-serine ammonia-lyase activity"/>
    <property type="evidence" value="ECO:0007669"/>
    <property type="project" value="TreeGrafter"/>
</dbReference>
<comment type="similarity">
    <text evidence="1">Belongs to the DSD1 family.</text>
</comment>
<dbReference type="PANTHER" id="PTHR28004">
    <property type="entry name" value="ZGC:162816-RELATED"/>
    <property type="match status" value="1"/>
</dbReference>
<dbReference type="AlphaFoldDB" id="A0A381XJ00"/>
<proteinExistence type="inferred from homology"/>
<dbReference type="InterPro" id="IPR029066">
    <property type="entry name" value="PLP-binding_barrel"/>
</dbReference>
<dbReference type="GO" id="GO:0036088">
    <property type="term" value="P:D-serine catabolic process"/>
    <property type="evidence" value="ECO:0007669"/>
    <property type="project" value="TreeGrafter"/>
</dbReference>
<dbReference type="InterPro" id="IPR051466">
    <property type="entry name" value="D-amino_acid_metab_enzyme"/>
</dbReference>
<keyword evidence="2" id="KW-0456">Lyase</keyword>
<accession>A0A381XJ00</accession>
<dbReference type="Pfam" id="PF01168">
    <property type="entry name" value="Ala_racemase_N"/>
    <property type="match status" value="1"/>
</dbReference>
<dbReference type="Gene3D" id="2.40.37.20">
    <property type="entry name" value="D-serine dehydratase-like domain"/>
    <property type="match status" value="1"/>
</dbReference>
<dbReference type="EMBL" id="UINC01015227">
    <property type="protein sequence ID" value="SVA64273.1"/>
    <property type="molecule type" value="Genomic_DNA"/>
</dbReference>
<protein>
    <recommendedName>
        <fullName evidence="3">D-serine dehydratase-like domain-containing protein</fullName>
    </recommendedName>
</protein>
<reference evidence="4" key="1">
    <citation type="submission" date="2018-05" db="EMBL/GenBank/DDBJ databases">
        <authorList>
            <person name="Lanie J.A."/>
            <person name="Ng W.-L."/>
            <person name="Kazmierczak K.M."/>
            <person name="Andrzejewski T.M."/>
            <person name="Davidsen T.M."/>
            <person name="Wayne K.J."/>
            <person name="Tettelin H."/>
            <person name="Glass J.I."/>
            <person name="Rusch D."/>
            <person name="Podicherti R."/>
            <person name="Tsui H.-C.T."/>
            <person name="Winkler M.E."/>
        </authorList>
    </citation>
    <scope>NUCLEOTIDE SEQUENCE</scope>
</reference>
<sequence length="369" mass="41030">MQQGIYKLANPNALDTPAMLTYSHIVEENIDEIIRICGEPENVVPHAKTHKSSDVLNIQLNRGIKSYKCATLKEAEVVAGCGASEIVIAYPMVHPRKLERFSDLIKSFPGTEFRAIASTKVHLNLLSEVSKVVDADIGVYMDLDTGMRRTGVQPGITANEFYQSIDDTDGLSPIGLHVFDGETLYIPNFQERSRIVKRNIALMEEIWCAANSSGIQVKDNLAGGSWSFQHYADHPNIRPTPGTWIYWDTRNAEMEELGFRIASLILGQIVDEDAEMDTVTIDIGSKSCSSDQPLEHRFKLVQYPDTELVFQNEEHAVVRLNGTSLNVGDFVMAAPGHACTLTVKFPYTNVVSKDGEVVGMYVHDARDRI</sequence>
<evidence type="ECO:0000256" key="1">
    <source>
        <dbReference type="ARBA" id="ARBA00005323"/>
    </source>
</evidence>
<dbReference type="InterPro" id="IPR001608">
    <property type="entry name" value="Ala_racemase_N"/>
</dbReference>
<gene>
    <name evidence="4" type="ORF">METZ01_LOCUS117127</name>
</gene>